<dbReference type="GO" id="GO:0004100">
    <property type="term" value="F:chitin synthase activity"/>
    <property type="evidence" value="ECO:0007669"/>
    <property type="project" value="UniProtKB-EC"/>
</dbReference>
<dbReference type="Proteomes" id="UP000290189">
    <property type="component" value="Unassembled WGS sequence"/>
</dbReference>
<evidence type="ECO:0000256" key="2">
    <source>
        <dbReference type="ARBA" id="ARBA00012543"/>
    </source>
</evidence>
<feature type="transmembrane region" description="Helical" evidence="11">
    <location>
        <begin position="423"/>
        <end position="439"/>
    </location>
</feature>
<comment type="subcellular location">
    <subcellularLocation>
        <location evidence="1">Cell membrane</location>
        <topology evidence="1">Multi-pass membrane protein</topology>
    </subcellularLocation>
</comment>
<evidence type="ECO:0000256" key="10">
    <source>
        <dbReference type="SAM" id="MobiDB-lite"/>
    </source>
</evidence>
<feature type="transmembrane region" description="Helical" evidence="11">
    <location>
        <begin position="555"/>
        <end position="575"/>
    </location>
</feature>
<keyword evidence="9" id="KW-0961">Cell wall biogenesis/degradation</keyword>
<evidence type="ECO:0000256" key="4">
    <source>
        <dbReference type="ARBA" id="ARBA00022676"/>
    </source>
</evidence>
<feature type="transmembrane region" description="Helical" evidence="11">
    <location>
        <begin position="644"/>
        <end position="664"/>
    </location>
</feature>
<dbReference type="InterPro" id="IPR029044">
    <property type="entry name" value="Nucleotide-diphossugar_trans"/>
</dbReference>
<protein>
    <recommendedName>
        <fullName evidence="2">chitin synthase</fullName>
        <ecNumber evidence="2">2.4.1.16</ecNumber>
    </recommendedName>
</protein>
<evidence type="ECO:0000313" key="12">
    <source>
        <dbReference type="EMBL" id="SPQ93209.1"/>
    </source>
</evidence>
<dbReference type="PANTHER" id="PTHR22914:SF9">
    <property type="entry name" value="CHITIN SYNTHASE 1"/>
    <property type="match status" value="1"/>
</dbReference>
<dbReference type="SUPFAM" id="SSF53448">
    <property type="entry name" value="Nucleotide-diphospho-sugar transferases"/>
    <property type="match status" value="1"/>
</dbReference>
<feature type="compositionally biased region" description="Polar residues" evidence="10">
    <location>
        <begin position="19"/>
        <end position="46"/>
    </location>
</feature>
<evidence type="ECO:0000256" key="7">
    <source>
        <dbReference type="ARBA" id="ARBA00022989"/>
    </source>
</evidence>
<proteinExistence type="predicted"/>
<keyword evidence="12" id="KW-0496">Mitochondrion</keyword>
<keyword evidence="6 11" id="KW-0812">Transmembrane</keyword>
<evidence type="ECO:0000256" key="6">
    <source>
        <dbReference type="ARBA" id="ARBA00022692"/>
    </source>
</evidence>
<name>A0A3P3XZB8_PLABS</name>
<dbReference type="GO" id="GO:0071555">
    <property type="term" value="P:cell wall organization"/>
    <property type="evidence" value="ECO:0007669"/>
    <property type="project" value="UniProtKB-KW"/>
</dbReference>
<sequence length="850" mass="95703">MTSPEFANVIVDFRKRRSSGSQEQQHPASDIPESQWSPRVQSQFSRQRSELADAVFDNDDPRRPEDPAVVGPDHDGSDASLGLDRHLRRSDKRQHVYTPVSARSPVAWAQSTSGLLFNDVIISIVVTIYNESSDELLLTLRGIATNIKYMCMKLGQPDYWKSVVVTLVADGREKMSSSARDALQAMRLIDVAAMEREAMAHDKMGMHLFESVPSFADEHGSGEDFPPMQLIVAIKEHNQGKINSHWWYFEGIANLMKPEYCFLLDVGTRPRRSSFYVFMRQFRKQPTLAGVCGQITTRRTSVFSLLNPIVASQHFEYKIASVLDKSFESSLGYLSVLPGAFSAYRYEALLGQPLQAYFRQLFVADADLDPFTTNMMLAEDRVLCYELVAKKGCGYTLGYLNSAVAETDVPTDIGRLLKQRRRWLNGSFFALLYTLLHYSDFQRQTTHKFLRKLAITFEYFFYCVVVIVQWLAVGLFLLITRFLLETMGQPWLVYDGATVLFAVLIVFQFLMAFWNDPVRLSLMYYCSAILFGVYFIAMVALSIQYSVDQIRAGSPLLLATLFLTWGMYVVLAVLHGELVTLLTAIIGYVFMMPTFLVIMPIFAFTNVHDVSWGTKDLDSAAFGDANANEKVKERVRRRFNMFRITLLLFWIGSNVVLAGAAIYFNLFNVVLIFVLVMLLFLNGSRFFGSVAYLTSSQASPSLIVKVAFAPVRLVVLVSVVKLPVAVIVSAFGLILSLLGMIAPRAVTDPILVALARFDLWFTHVGTSGSMPCMRADPEARSYFGLFRWGVTALGTGIVLGALVAFKYWWPMAHGYLQYVAIVALVLVACNAVYMVDYVSRYIARRTLATR</sequence>
<dbReference type="InterPro" id="IPR004835">
    <property type="entry name" value="Chitin_synth"/>
</dbReference>
<feature type="transmembrane region" description="Helical" evidence="11">
    <location>
        <begin position="785"/>
        <end position="809"/>
    </location>
</feature>
<dbReference type="Pfam" id="PF01644">
    <property type="entry name" value="Chitin_synth_1"/>
    <property type="match status" value="1"/>
</dbReference>
<feature type="transmembrane region" description="Helical" evidence="11">
    <location>
        <begin position="581"/>
        <end position="605"/>
    </location>
</feature>
<keyword evidence="7 11" id="KW-1133">Transmembrane helix</keyword>
<feature type="transmembrane region" description="Helical" evidence="11">
    <location>
        <begin position="815"/>
        <end position="835"/>
    </location>
</feature>
<keyword evidence="3" id="KW-1003">Cell membrane</keyword>
<dbReference type="EMBL" id="OVEO01000001">
    <property type="protein sequence ID" value="SPQ93209.1"/>
    <property type="molecule type" value="Genomic_DNA"/>
</dbReference>
<dbReference type="GO" id="GO:0006031">
    <property type="term" value="P:chitin biosynthetic process"/>
    <property type="evidence" value="ECO:0007669"/>
    <property type="project" value="TreeGrafter"/>
</dbReference>
<feature type="transmembrane region" description="Helical" evidence="11">
    <location>
        <begin position="522"/>
        <end position="543"/>
    </location>
</feature>
<evidence type="ECO:0000256" key="5">
    <source>
        <dbReference type="ARBA" id="ARBA00022679"/>
    </source>
</evidence>
<evidence type="ECO:0000256" key="11">
    <source>
        <dbReference type="SAM" id="Phobius"/>
    </source>
</evidence>
<reference evidence="12 13" key="1">
    <citation type="submission" date="2018-03" db="EMBL/GenBank/DDBJ databases">
        <authorList>
            <person name="Fogelqvist J."/>
        </authorList>
    </citation>
    <scope>NUCLEOTIDE SEQUENCE [LARGE SCALE GENOMIC DNA]</scope>
</reference>
<evidence type="ECO:0000313" key="13">
    <source>
        <dbReference type="Proteomes" id="UP000290189"/>
    </source>
</evidence>
<gene>
    <name evidence="12" type="ORF">PLBR_LOCUS424</name>
</gene>
<dbReference type="GO" id="GO:0005886">
    <property type="term" value="C:plasma membrane"/>
    <property type="evidence" value="ECO:0007669"/>
    <property type="project" value="UniProtKB-SubCell"/>
</dbReference>
<evidence type="ECO:0000256" key="1">
    <source>
        <dbReference type="ARBA" id="ARBA00004651"/>
    </source>
</evidence>
<organism evidence="12 13">
    <name type="scientific">Plasmodiophora brassicae</name>
    <name type="common">Clubroot disease agent</name>
    <dbReference type="NCBI Taxonomy" id="37360"/>
    <lineage>
        <taxon>Eukaryota</taxon>
        <taxon>Sar</taxon>
        <taxon>Rhizaria</taxon>
        <taxon>Endomyxa</taxon>
        <taxon>Phytomyxea</taxon>
        <taxon>Plasmodiophorida</taxon>
        <taxon>Plasmodiophoridae</taxon>
        <taxon>Plasmodiophora</taxon>
    </lineage>
</organism>
<feature type="compositionally biased region" description="Basic and acidic residues" evidence="10">
    <location>
        <begin position="59"/>
        <end position="77"/>
    </location>
</feature>
<evidence type="ECO:0000256" key="3">
    <source>
        <dbReference type="ARBA" id="ARBA00022475"/>
    </source>
</evidence>
<feature type="transmembrane region" description="Helical" evidence="11">
    <location>
        <begin position="491"/>
        <end position="510"/>
    </location>
</feature>
<evidence type="ECO:0000256" key="9">
    <source>
        <dbReference type="ARBA" id="ARBA00023316"/>
    </source>
</evidence>
<geneLocation type="mitochondrion" evidence="12"/>
<keyword evidence="5" id="KW-0808">Transferase</keyword>
<keyword evidence="8 11" id="KW-0472">Membrane</keyword>
<feature type="transmembrane region" description="Helical" evidence="11">
    <location>
        <begin position="670"/>
        <end position="693"/>
    </location>
</feature>
<dbReference type="AlphaFoldDB" id="A0A3P3XZB8"/>
<dbReference type="PANTHER" id="PTHR22914">
    <property type="entry name" value="CHITIN SYNTHASE"/>
    <property type="match status" value="1"/>
</dbReference>
<dbReference type="EC" id="2.4.1.16" evidence="2"/>
<accession>A0A3P3XZB8</accession>
<evidence type="ECO:0000256" key="8">
    <source>
        <dbReference type="ARBA" id="ARBA00023136"/>
    </source>
</evidence>
<feature type="transmembrane region" description="Helical" evidence="11">
    <location>
        <begin position="713"/>
        <end position="738"/>
    </location>
</feature>
<feature type="region of interest" description="Disordered" evidence="10">
    <location>
        <begin position="1"/>
        <end position="85"/>
    </location>
</feature>
<feature type="transmembrane region" description="Helical" evidence="11">
    <location>
        <begin position="459"/>
        <end position="479"/>
    </location>
</feature>
<keyword evidence="4" id="KW-0328">Glycosyltransferase</keyword>